<dbReference type="AlphaFoldDB" id="B6T069"/>
<sequence length="64" mass="6639">MAGGGAGDDDVVVVSCGGRGGGDPGAYAAVLKRKLDLYCAAVAKSMVWFLLLLPLQRLDFSRPI</sequence>
<name>B6T069_MAIZE</name>
<organism evidence="1">
    <name type="scientific">Zea mays</name>
    <name type="common">Maize</name>
    <dbReference type="NCBI Taxonomy" id="4577"/>
    <lineage>
        <taxon>Eukaryota</taxon>
        <taxon>Viridiplantae</taxon>
        <taxon>Streptophyta</taxon>
        <taxon>Embryophyta</taxon>
        <taxon>Tracheophyta</taxon>
        <taxon>Spermatophyta</taxon>
        <taxon>Magnoliopsida</taxon>
        <taxon>Liliopsida</taxon>
        <taxon>Poales</taxon>
        <taxon>Poaceae</taxon>
        <taxon>PACMAD clade</taxon>
        <taxon>Panicoideae</taxon>
        <taxon>Andropogonodae</taxon>
        <taxon>Andropogoneae</taxon>
        <taxon>Tripsacinae</taxon>
        <taxon>Zea</taxon>
    </lineage>
</organism>
<evidence type="ECO:0000313" key="1">
    <source>
        <dbReference type="EMBL" id="ACG30502.1"/>
    </source>
</evidence>
<accession>B6T069</accession>
<protein>
    <submittedName>
        <fullName evidence="1">Uncharacterized protein</fullName>
    </submittedName>
</protein>
<proteinExistence type="evidence at transcript level"/>
<dbReference type="EMBL" id="EU958384">
    <property type="protein sequence ID" value="ACG30502.1"/>
    <property type="molecule type" value="mRNA"/>
</dbReference>
<dbReference type="HOGENOM" id="CLU_2870881_0_0_1"/>
<reference evidence="1" key="1">
    <citation type="journal article" date="2009" name="Plant Mol. Biol.">
        <title>Insights into corn genes derived from large-scale cDNA sequencing.</title>
        <authorList>
            <person name="Alexandrov N.N."/>
            <person name="Brover V.V."/>
            <person name="Freidin S."/>
            <person name="Troukhan M.E."/>
            <person name="Tatarinova T.V."/>
            <person name="Zhang H."/>
            <person name="Swaller T.J."/>
            <person name="Lu Y.P."/>
            <person name="Bouck J."/>
            <person name="Flavell R.B."/>
            <person name="Feldmann K.A."/>
        </authorList>
    </citation>
    <scope>NUCLEOTIDE SEQUENCE</scope>
</reference>